<dbReference type="EMBL" id="GFTR01001896">
    <property type="protein sequence ID" value="JAW14530.1"/>
    <property type="molecule type" value="Transcribed_RNA"/>
</dbReference>
<accession>A0A224Y0M1</accession>
<name>A0A224Y0M1_9HEMI</name>
<dbReference type="AlphaFoldDB" id="A0A224Y0M1"/>
<keyword evidence="1" id="KW-0812">Transmembrane</keyword>
<keyword evidence="1" id="KW-1133">Transmembrane helix</keyword>
<feature type="transmembrane region" description="Helical" evidence="1">
    <location>
        <begin position="80"/>
        <end position="101"/>
    </location>
</feature>
<proteinExistence type="predicted"/>
<sequence>MNFFNQSSNSFKVLPAIMLLAAFTTCLATTSQTSFLFVLRYSKNLVFNSSSTCSLVIPSMDRPLRLNFNPFKSKSRSTCFICRAWFTMAIWMVPVCTNLSISTLKFPEPLTFLF</sequence>
<keyword evidence="1" id="KW-0472">Membrane</keyword>
<organism evidence="2">
    <name type="scientific">Panstrongylus lignarius</name>
    <dbReference type="NCBI Taxonomy" id="156445"/>
    <lineage>
        <taxon>Eukaryota</taxon>
        <taxon>Metazoa</taxon>
        <taxon>Ecdysozoa</taxon>
        <taxon>Arthropoda</taxon>
        <taxon>Hexapoda</taxon>
        <taxon>Insecta</taxon>
        <taxon>Pterygota</taxon>
        <taxon>Neoptera</taxon>
        <taxon>Paraneoptera</taxon>
        <taxon>Hemiptera</taxon>
        <taxon>Heteroptera</taxon>
        <taxon>Panheteroptera</taxon>
        <taxon>Cimicomorpha</taxon>
        <taxon>Reduviidae</taxon>
        <taxon>Triatominae</taxon>
        <taxon>Panstrongylus</taxon>
    </lineage>
</organism>
<protein>
    <submittedName>
        <fullName evidence="2">Uncharacterized protein</fullName>
    </submittedName>
</protein>
<reference evidence="2" key="1">
    <citation type="journal article" date="2018" name="PLoS Negl. Trop. Dis.">
        <title>An insight into the salivary gland and fat body transcriptome of Panstrongylus lignarius (Hemiptera: Heteroptera), the main vector of Chagas disease in Peru.</title>
        <authorList>
            <person name="Nevoa J.C."/>
            <person name="Mendes M.T."/>
            <person name="da Silva M.V."/>
            <person name="Soares S.C."/>
            <person name="Oliveira C.J.F."/>
            <person name="Ribeiro J.M.C."/>
        </authorList>
    </citation>
    <scope>NUCLEOTIDE SEQUENCE</scope>
</reference>
<evidence type="ECO:0000313" key="2">
    <source>
        <dbReference type="EMBL" id="JAW14530.1"/>
    </source>
</evidence>
<evidence type="ECO:0000256" key="1">
    <source>
        <dbReference type="SAM" id="Phobius"/>
    </source>
</evidence>